<feature type="region of interest" description="Disordered" evidence="8">
    <location>
        <begin position="1"/>
        <end position="23"/>
    </location>
</feature>
<evidence type="ECO:0000256" key="1">
    <source>
        <dbReference type="ARBA" id="ARBA00004429"/>
    </source>
</evidence>
<dbReference type="HOGENOM" id="CLU_057693_1_0_5"/>
<feature type="transmembrane region" description="Helical" evidence="9">
    <location>
        <begin position="62"/>
        <end position="83"/>
    </location>
</feature>
<dbReference type="STRING" id="1384459.GL4_1673"/>
<accession>A0A0A8K3L1</accession>
<evidence type="ECO:0000256" key="6">
    <source>
        <dbReference type="ARBA" id="ARBA00022989"/>
    </source>
</evidence>
<keyword evidence="11" id="KW-1185">Reference proteome</keyword>
<dbReference type="GO" id="GO:0005886">
    <property type="term" value="C:plasma membrane"/>
    <property type="evidence" value="ECO:0007669"/>
    <property type="project" value="UniProtKB-SubCell"/>
</dbReference>
<keyword evidence="5 9" id="KW-0812">Transmembrane</keyword>
<evidence type="ECO:0000256" key="2">
    <source>
        <dbReference type="ARBA" id="ARBA00008255"/>
    </source>
</evidence>
<comment type="subcellular location">
    <subcellularLocation>
        <location evidence="1">Cell inner membrane</location>
        <topology evidence="1">Multi-pass membrane protein</topology>
    </subcellularLocation>
</comment>
<evidence type="ECO:0000313" key="10">
    <source>
        <dbReference type="EMBL" id="BAQ17127.1"/>
    </source>
</evidence>
<dbReference type="PANTHER" id="PTHR39342:SF1">
    <property type="entry name" value="UPF0283 MEMBRANE PROTEIN YCJF"/>
    <property type="match status" value="1"/>
</dbReference>
<keyword evidence="7 9" id="KW-0472">Membrane</keyword>
<dbReference type="OrthoDB" id="9816060at2"/>
<evidence type="ECO:0000256" key="4">
    <source>
        <dbReference type="ARBA" id="ARBA00022519"/>
    </source>
</evidence>
<dbReference type="Pfam" id="PF05128">
    <property type="entry name" value="DUF697"/>
    <property type="match status" value="1"/>
</dbReference>
<evidence type="ECO:0000256" key="7">
    <source>
        <dbReference type="ARBA" id="ARBA00023136"/>
    </source>
</evidence>
<keyword evidence="6 9" id="KW-1133">Transmembrane helix</keyword>
<evidence type="ECO:0000313" key="11">
    <source>
        <dbReference type="Proteomes" id="UP000031643"/>
    </source>
</evidence>
<organism evidence="10 11">
    <name type="scientific">Methyloceanibacter caenitepidi</name>
    <dbReference type="NCBI Taxonomy" id="1384459"/>
    <lineage>
        <taxon>Bacteria</taxon>
        <taxon>Pseudomonadati</taxon>
        <taxon>Pseudomonadota</taxon>
        <taxon>Alphaproteobacteria</taxon>
        <taxon>Hyphomicrobiales</taxon>
        <taxon>Hyphomicrobiaceae</taxon>
        <taxon>Methyloceanibacter</taxon>
    </lineage>
</organism>
<dbReference type="Proteomes" id="UP000031643">
    <property type="component" value="Chromosome"/>
</dbReference>
<dbReference type="RefSeq" id="WP_045366513.1">
    <property type="nucleotide sequence ID" value="NZ_AP014648.1"/>
</dbReference>
<dbReference type="InterPro" id="IPR006507">
    <property type="entry name" value="UPF0283"/>
</dbReference>
<comment type="similarity">
    <text evidence="2">Belongs to the UPF0283 family.</text>
</comment>
<name>A0A0A8K3L1_9HYPH</name>
<evidence type="ECO:0000256" key="9">
    <source>
        <dbReference type="SAM" id="Phobius"/>
    </source>
</evidence>
<sequence>MTKSASGKTPSNATNPARRKPASFRIEDVEIVIPPEPEPLPGTPQTEAEVAGLPKLERGLRWGSIFIGALGSLIGLLASLWLYDYVLALIARDDWIGWVAVVLLALVLLALLMIILRELAGLMRLGRLDKIRHEADSAARQNDKPLAIDVTRRLKRFYRGRDDLAWGLQRLAEHENDIMNAEELLRLSERTLVAPLDPVARSIVASSAKRVSVVTAVSPNALVDMMFVAAQNLRMLRKLATLYGARPGFFSLMKLARMVVTHIVLTGGIALGDDVIQQLVGHGLTARLSRKLGEGVFNGALTTRIGIATIDVCRPLPYIEQQRPRFRELVAEVAGLN</sequence>
<keyword evidence="4" id="KW-0997">Cell inner membrane</keyword>
<dbReference type="EMBL" id="AP014648">
    <property type="protein sequence ID" value="BAQ17127.1"/>
    <property type="molecule type" value="Genomic_DNA"/>
</dbReference>
<dbReference type="KEGG" id="mcg:GL4_1673"/>
<evidence type="ECO:0000256" key="5">
    <source>
        <dbReference type="ARBA" id="ARBA00022692"/>
    </source>
</evidence>
<feature type="compositionally biased region" description="Polar residues" evidence="8">
    <location>
        <begin position="1"/>
        <end position="15"/>
    </location>
</feature>
<feature type="transmembrane region" description="Helical" evidence="9">
    <location>
        <begin position="95"/>
        <end position="116"/>
    </location>
</feature>
<gene>
    <name evidence="10" type="ORF">GL4_1673</name>
</gene>
<dbReference type="InterPro" id="IPR021147">
    <property type="entry name" value="DUF697"/>
</dbReference>
<dbReference type="PANTHER" id="PTHR39342">
    <property type="entry name" value="UPF0283 MEMBRANE PROTEIN YCJF"/>
    <property type="match status" value="1"/>
</dbReference>
<dbReference type="AlphaFoldDB" id="A0A0A8K3L1"/>
<keyword evidence="3" id="KW-1003">Cell membrane</keyword>
<reference evidence="10 11" key="1">
    <citation type="submission" date="2014-09" db="EMBL/GenBank/DDBJ databases">
        <title>Genome sequencing of Methyloceanibacter caenitepidi Gela4.</title>
        <authorList>
            <person name="Takeuchi M."/>
            <person name="Susumu S."/>
            <person name="Kamagata Y."/>
            <person name="Oshima K."/>
            <person name="Hattori M."/>
            <person name="Iwasaki W."/>
        </authorList>
    </citation>
    <scope>NUCLEOTIDE SEQUENCE [LARGE SCALE GENOMIC DNA]</scope>
    <source>
        <strain evidence="10 11">Gela4</strain>
    </source>
</reference>
<evidence type="ECO:0000256" key="8">
    <source>
        <dbReference type="SAM" id="MobiDB-lite"/>
    </source>
</evidence>
<proteinExistence type="inferred from homology"/>
<protein>
    <submittedName>
        <fullName evidence="10">GTP-binding protein</fullName>
    </submittedName>
</protein>
<dbReference type="NCBIfam" id="TIGR01620">
    <property type="entry name" value="hyp_HI0043"/>
    <property type="match status" value="1"/>
</dbReference>
<evidence type="ECO:0000256" key="3">
    <source>
        <dbReference type="ARBA" id="ARBA00022475"/>
    </source>
</evidence>